<dbReference type="SMART" id="SM00829">
    <property type="entry name" value="PKS_ER"/>
    <property type="match status" value="1"/>
</dbReference>
<evidence type="ECO:0000256" key="1">
    <source>
        <dbReference type="SAM" id="MobiDB-lite"/>
    </source>
</evidence>
<protein>
    <submittedName>
        <fullName evidence="3">GroES-like protein</fullName>
    </submittedName>
</protein>
<keyword evidence="4" id="KW-1185">Reference proteome</keyword>
<name>A0A8E2JIV5_9PEZI</name>
<dbReference type="EMBL" id="KV744846">
    <property type="protein sequence ID" value="OCK84063.1"/>
    <property type="molecule type" value="Genomic_DNA"/>
</dbReference>
<dbReference type="InterPro" id="IPR051397">
    <property type="entry name" value="Zn-ADH-like_protein"/>
</dbReference>
<dbReference type="PANTHER" id="PTHR43677">
    <property type="entry name" value="SHORT-CHAIN DEHYDROGENASE/REDUCTASE"/>
    <property type="match status" value="1"/>
</dbReference>
<dbReference type="AlphaFoldDB" id="A0A8E2JIV5"/>
<dbReference type="SUPFAM" id="SSF51735">
    <property type="entry name" value="NAD(P)-binding Rossmann-fold domains"/>
    <property type="match status" value="1"/>
</dbReference>
<sequence>MHTAQVTTWGQPPQYLPANPPPPPAANEVQIKVTATGLHRIVRSRAAGSHYSKPGTLPHTPGIDGVGMTNEGRLVYFLTFTTGGSYSGIINVPKSAVWPLPDGVDALQVAAMVNPVLSSWMALRARAAGLKVGFTVVIVGVTSASGSVAVDVARAVGAGRVIGVARNEEKMVALELDQRIILRSPATDTDFSLLGDVDVVLDYVYGPPAVHLLQSLKSSRPVQYVHIGSLDSPDISLPGSVLRGKDVTIRGSGIGSWGLAQVGAEIPEILEALRLVRYHQVRAVPLSDVDSVWNEGGDRVVFVP</sequence>
<dbReference type="InterPro" id="IPR020843">
    <property type="entry name" value="ER"/>
</dbReference>
<dbReference type="InterPro" id="IPR011032">
    <property type="entry name" value="GroES-like_sf"/>
</dbReference>
<gene>
    <name evidence="3" type="ORF">K432DRAFT_378974</name>
</gene>
<dbReference type="SUPFAM" id="SSF50129">
    <property type="entry name" value="GroES-like"/>
    <property type="match status" value="1"/>
</dbReference>
<dbReference type="Gene3D" id="3.40.50.720">
    <property type="entry name" value="NAD(P)-binding Rossmann-like Domain"/>
    <property type="match status" value="1"/>
</dbReference>
<proteinExistence type="predicted"/>
<feature type="domain" description="Enoyl reductase (ER)" evidence="2">
    <location>
        <begin position="10"/>
        <end position="292"/>
    </location>
</feature>
<evidence type="ECO:0000313" key="4">
    <source>
        <dbReference type="Proteomes" id="UP000250266"/>
    </source>
</evidence>
<dbReference type="Proteomes" id="UP000250266">
    <property type="component" value="Unassembled WGS sequence"/>
</dbReference>
<dbReference type="Gene3D" id="3.90.180.10">
    <property type="entry name" value="Medium-chain alcohol dehydrogenases, catalytic domain"/>
    <property type="match status" value="2"/>
</dbReference>
<dbReference type="PANTHER" id="PTHR43677:SF11">
    <property type="entry name" value="ZINC-CONTAINING ALCOHOL DEHYDROGENASE"/>
    <property type="match status" value="1"/>
</dbReference>
<reference evidence="3 4" key="1">
    <citation type="journal article" date="2016" name="Nat. Commun.">
        <title>Ectomycorrhizal ecology is imprinted in the genome of the dominant symbiotic fungus Cenococcum geophilum.</title>
        <authorList>
            <consortium name="DOE Joint Genome Institute"/>
            <person name="Peter M."/>
            <person name="Kohler A."/>
            <person name="Ohm R.A."/>
            <person name="Kuo A."/>
            <person name="Krutzmann J."/>
            <person name="Morin E."/>
            <person name="Arend M."/>
            <person name="Barry K.W."/>
            <person name="Binder M."/>
            <person name="Choi C."/>
            <person name="Clum A."/>
            <person name="Copeland A."/>
            <person name="Grisel N."/>
            <person name="Haridas S."/>
            <person name="Kipfer T."/>
            <person name="LaButti K."/>
            <person name="Lindquist E."/>
            <person name="Lipzen A."/>
            <person name="Maire R."/>
            <person name="Meier B."/>
            <person name="Mihaltcheva S."/>
            <person name="Molinier V."/>
            <person name="Murat C."/>
            <person name="Poggeler S."/>
            <person name="Quandt C.A."/>
            <person name="Sperisen C."/>
            <person name="Tritt A."/>
            <person name="Tisserant E."/>
            <person name="Crous P.W."/>
            <person name="Henrissat B."/>
            <person name="Nehls U."/>
            <person name="Egli S."/>
            <person name="Spatafora J.W."/>
            <person name="Grigoriev I.V."/>
            <person name="Martin F.M."/>
        </authorList>
    </citation>
    <scope>NUCLEOTIDE SEQUENCE [LARGE SCALE GENOMIC DNA]</scope>
    <source>
        <strain evidence="3 4">CBS 459.81</strain>
    </source>
</reference>
<feature type="compositionally biased region" description="Polar residues" evidence="1">
    <location>
        <begin position="1"/>
        <end position="11"/>
    </location>
</feature>
<feature type="region of interest" description="Disordered" evidence="1">
    <location>
        <begin position="1"/>
        <end position="26"/>
    </location>
</feature>
<evidence type="ECO:0000313" key="3">
    <source>
        <dbReference type="EMBL" id="OCK84063.1"/>
    </source>
</evidence>
<accession>A0A8E2JIV5</accession>
<dbReference type="GO" id="GO:0016491">
    <property type="term" value="F:oxidoreductase activity"/>
    <property type="evidence" value="ECO:0007669"/>
    <property type="project" value="InterPro"/>
</dbReference>
<feature type="compositionally biased region" description="Pro residues" evidence="1">
    <location>
        <begin position="14"/>
        <end position="25"/>
    </location>
</feature>
<evidence type="ECO:0000259" key="2">
    <source>
        <dbReference type="SMART" id="SM00829"/>
    </source>
</evidence>
<dbReference type="OrthoDB" id="809632at2759"/>
<organism evidence="3 4">
    <name type="scientific">Lepidopterella palustris CBS 459.81</name>
    <dbReference type="NCBI Taxonomy" id="1314670"/>
    <lineage>
        <taxon>Eukaryota</taxon>
        <taxon>Fungi</taxon>
        <taxon>Dikarya</taxon>
        <taxon>Ascomycota</taxon>
        <taxon>Pezizomycotina</taxon>
        <taxon>Dothideomycetes</taxon>
        <taxon>Pleosporomycetidae</taxon>
        <taxon>Mytilinidiales</taxon>
        <taxon>Argynnaceae</taxon>
        <taxon>Lepidopterella</taxon>
    </lineage>
</organism>
<dbReference type="InterPro" id="IPR036291">
    <property type="entry name" value="NAD(P)-bd_dom_sf"/>
</dbReference>